<dbReference type="InterPro" id="IPR031309">
    <property type="entry name" value="Ribosomal_uL5_C"/>
</dbReference>
<comment type="caution">
    <text evidence="8">The sequence shown here is derived from an EMBL/GenBank/DDBJ whole genome shotgun (WGS) entry which is preliminary data.</text>
</comment>
<reference evidence="8 9" key="1">
    <citation type="journal article" date="2019" name="Int. J. Syst. Evol. Microbiol.">
        <title>The Global Catalogue of Microorganisms (GCM) 10K type strain sequencing project: providing services to taxonomists for standard genome sequencing and annotation.</title>
        <authorList>
            <consortium name="The Broad Institute Genomics Platform"/>
            <consortium name="The Broad Institute Genome Sequencing Center for Infectious Disease"/>
            <person name="Wu L."/>
            <person name="Ma J."/>
        </authorList>
    </citation>
    <scope>NUCLEOTIDE SEQUENCE [LARGE SCALE GENOMIC DNA]</scope>
    <source>
        <strain evidence="8 9">JCM 11896</strain>
    </source>
</reference>
<dbReference type="SUPFAM" id="SSF55282">
    <property type="entry name" value="RL5-like"/>
    <property type="match status" value="1"/>
</dbReference>
<feature type="domain" description="Large ribosomal subunit protein uL5 N-terminal" evidence="6">
    <location>
        <begin position="31"/>
        <end position="87"/>
    </location>
</feature>
<comment type="subunit">
    <text evidence="4">Part of the 50S ribosomal subunit; part of the 5S rRNA/L5/L18/L25 subcomplex. Contacts the 5S rRNA and the P site tRNA. Forms a bridge to the 30S subunit in the 70S ribosome.</text>
</comment>
<evidence type="ECO:0000256" key="2">
    <source>
        <dbReference type="ARBA" id="ARBA00022980"/>
    </source>
</evidence>
<gene>
    <name evidence="4 8" type="primary">rplE</name>
    <name evidence="8" type="ORF">GCM10009613_59170</name>
</gene>
<keyword evidence="9" id="KW-1185">Reference proteome</keyword>
<comment type="function">
    <text evidence="4">This is 1 of the proteins that bind and probably mediate the attachment of the 5S RNA into the large ribosomal subunit, where it forms part of the central protuberance. In the 70S ribosome it contacts protein S13 of the 30S subunit (bridge B1b), connecting the 2 subunits; this bridge is implicated in subunit movement. Contacts the P site tRNA; the 5S rRNA and some of its associated proteins might help stabilize positioning of ribosome-bound tRNAs.</text>
</comment>
<dbReference type="RefSeq" id="WP_344028865.1">
    <property type="nucleotide sequence ID" value="NZ_BAAAJK010000053.1"/>
</dbReference>
<evidence type="ECO:0000256" key="1">
    <source>
        <dbReference type="ARBA" id="ARBA00008553"/>
    </source>
</evidence>
<evidence type="ECO:0000259" key="7">
    <source>
        <dbReference type="Pfam" id="PF00673"/>
    </source>
</evidence>
<dbReference type="Pfam" id="PF00281">
    <property type="entry name" value="Ribosomal_L5"/>
    <property type="match status" value="1"/>
</dbReference>
<dbReference type="NCBIfam" id="NF000585">
    <property type="entry name" value="PRK00010.1"/>
    <property type="match status" value="1"/>
</dbReference>
<dbReference type="InterPro" id="IPR031310">
    <property type="entry name" value="Ribosomal_uL5_N"/>
</dbReference>
<keyword evidence="3 4" id="KW-0687">Ribonucleoprotein</keyword>
<evidence type="ECO:0000256" key="5">
    <source>
        <dbReference type="RuleBase" id="RU003930"/>
    </source>
</evidence>
<dbReference type="InterPro" id="IPR002132">
    <property type="entry name" value="Ribosomal_uL5"/>
</dbReference>
<organism evidence="8 9">
    <name type="scientific">Pseudonocardia kongjuensis</name>
    <dbReference type="NCBI Taxonomy" id="102227"/>
    <lineage>
        <taxon>Bacteria</taxon>
        <taxon>Bacillati</taxon>
        <taxon>Actinomycetota</taxon>
        <taxon>Actinomycetes</taxon>
        <taxon>Pseudonocardiales</taxon>
        <taxon>Pseudonocardiaceae</taxon>
        <taxon>Pseudonocardia</taxon>
    </lineage>
</organism>
<dbReference type="Pfam" id="PF00673">
    <property type="entry name" value="Ribosomal_L5_C"/>
    <property type="match status" value="1"/>
</dbReference>
<evidence type="ECO:0000313" key="8">
    <source>
        <dbReference type="EMBL" id="GAA1401204.1"/>
    </source>
</evidence>
<protein>
    <recommendedName>
        <fullName evidence="4">Large ribosomal subunit protein uL5</fullName>
    </recommendedName>
</protein>
<comment type="similarity">
    <text evidence="1 4 5">Belongs to the universal ribosomal protein uL5 family.</text>
</comment>
<accession>A0ABN1Y8Y6</accession>
<keyword evidence="4" id="KW-0820">tRNA-binding</keyword>
<keyword evidence="4" id="KW-0699">rRNA-binding</keyword>
<feature type="domain" description="Large ribosomal subunit protein uL5 C-terminal" evidence="7">
    <location>
        <begin position="91"/>
        <end position="184"/>
    </location>
</feature>
<dbReference type="Gene3D" id="3.30.1440.10">
    <property type="match status" value="1"/>
</dbReference>
<name>A0ABN1Y8Y6_9PSEU</name>
<evidence type="ECO:0000313" key="9">
    <source>
        <dbReference type="Proteomes" id="UP001501414"/>
    </source>
</evidence>
<evidence type="ECO:0000259" key="6">
    <source>
        <dbReference type="Pfam" id="PF00281"/>
    </source>
</evidence>
<dbReference type="InterPro" id="IPR022803">
    <property type="entry name" value="Ribosomal_uL5_dom_sf"/>
</dbReference>
<keyword evidence="4" id="KW-0694">RNA-binding</keyword>
<dbReference type="GO" id="GO:0005840">
    <property type="term" value="C:ribosome"/>
    <property type="evidence" value="ECO:0007669"/>
    <property type="project" value="UniProtKB-KW"/>
</dbReference>
<dbReference type="HAMAP" id="MF_01333_B">
    <property type="entry name" value="Ribosomal_uL5_B"/>
    <property type="match status" value="1"/>
</dbReference>
<dbReference type="PANTHER" id="PTHR11994">
    <property type="entry name" value="60S RIBOSOMAL PROTEIN L11-RELATED"/>
    <property type="match status" value="1"/>
</dbReference>
<dbReference type="InterPro" id="IPR020930">
    <property type="entry name" value="Ribosomal_uL5_bac-type"/>
</dbReference>
<evidence type="ECO:0000256" key="3">
    <source>
        <dbReference type="ARBA" id="ARBA00023274"/>
    </source>
</evidence>
<proteinExistence type="inferred from homology"/>
<keyword evidence="2 4" id="KW-0689">Ribosomal protein</keyword>
<dbReference type="Proteomes" id="UP001501414">
    <property type="component" value="Unassembled WGS sequence"/>
</dbReference>
<sequence length="187" mass="21225">MTTAEKTLPRLKQRYRDEILDKLREDFGYTNVMQIPGLTKVVVNMGVGDAARDSKLIDGALRDLAIITGQKPQLRRATKSIAQFKLREGMPIGAKVTLRNDRMWEFLDRLLTIALPRIRDFRGLSGDQFDGRGNYTFGLTEQSMFHEIDPDTIDRPRGMDITVVTTATTNAEGRALLRHLGFPFKEN</sequence>
<evidence type="ECO:0000256" key="4">
    <source>
        <dbReference type="HAMAP-Rule" id="MF_01333"/>
    </source>
</evidence>
<dbReference type="PIRSF" id="PIRSF002161">
    <property type="entry name" value="Ribosomal_L5"/>
    <property type="match status" value="1"/>
</dbReference>
<dbReference type="EMBL" id="BAAAJK010000053">
    <property type="protein sequence ID" value="GAA1401204.1"/>
    <property type="molecule type" value="Genomic_DNA"/>
</dbReference>